<dbReference type="InterPro" id="IPR000637">
    <property type="entry name" value="HMGI/Y_DNA-bd_CS"/>
</dbReference>
<feature type="domain" description="DUF4167" evidence="2">
    <location>
        <begin position="21"/>
        <end position="89"/>
    </location>
</feature>
<keyword evidence="4" id="KW-1185">Reference proteome</keyword>
<dbReference type="Pfam" id="PF13763">
    <property type="entry name" value="DUF4167"/>
    <property type="match status" value="1"/>
</dbReference>
<protein>
    <recommendedName>
        <fullName evidence="2">DUF4167 domain-containing protein</fullName>
    </recommendedName>
</protein>
<organism evidence="3 4">
    <name type="scientific">Acidocella aromatica</name>
    <dbReference type="NCBI Taxonomy" id="1303579"/>
    <lineage>
        <taxon>Bacteria</taxon>
        <taxon>Pseudomonadati</taxon>
        <taxon>Pseudomonadota</taxon>
        <taxon>Alphaproteobacteria</taxon>
        <taxon>Acetobacterales</taxon>
        <taxon>Acidocellaceae</taxon>
        <taxon>Acidocella</taxon>
    </lineage>
</organism>
<reference evidence="3 4" key="1">
    <citation type="submission" date="2020-08" db="EMBL/GenBank/DDBJ databases">
        <title>Genomic Encyclopedia of Type Strains, Phase IV (KMG-IV): sequencing the most valuable type-strain genomes for metagenomic binning, comparative biology and taxonomic classification.</title>
        <authorList>
            <person name="Goeker M."/>
        </authorList>
    </citation>
    <scope>NUCLEOTIDE SEQUENCE [LARGE SCALE GENOMIC DNA]</scope>
    <source>
        <strain evidence="3 4">DSM 27026</strain>
    </source>
</reference>
<feature type="region of interest" description="Disordered" evidence="1">
    <location>
        <begin position="233"/>
        <end position="279"/>
    </location>
</feature>
<proteinExistence type="predicted"/>
<dbReference type="Proteomes" id="UP000553706">
    <property type="component" value="Unassembled WGS sequence"/>
</dbReference>
<evidence type="ECO:0000256" key="1">
    <source>
        <dbReference type="SAM" id="MobiDB-lite"/>
    </source>
</evidence>
<feature type="compositionally biased region" description="Basic and acidic residues" evidence="1">
    <location>
        <begin position="107"/>
        <end position="176"/>
    </location>
</feature>
<gene>
    <name evidence="3" type="ORF">HNP71_000017</name>
</gene>
<dbReference type="InterPro" id="IPR025430">
    <property type="entry name" value="DUF4167"/>
</dbReference>
<dbReference type="EMBL" id="JACHFJ010000001">
    <property type="protein sequence ID" value="MBB5371793.1"/>
    <property type="molecule type" value="Genomic_DNA"/>
</dbReference>
<dbReference type="AlphaFoldDB" id="A0A840V7V4"/>
<comment type="caution">
    <text evidence="3">The sequence shown here is derived from an EMBL/GenBank/DDBJ whole genome shotgun (WGS) entry which is preliminary data.</text>
</comment>
<dbReference type="PROSITE" id="PS00354">
    <property type="entry name" value="HMGI_Y"/>
    <property type="match status" value="1"/>
</dbReference>
<feature type="compositionally biased region" description="Basic residues" evidence="1">
    <location>
        <begin position="1"/>
        <end position="10"/>
    </location>
</feature>
<evidence type="ECO:0000259" key="2">
    <source>
        <dbReference type="Pfam" id="PF13763"/>
    </source>
</evidence>
<dbReference type="GO" id="GO:0006355">
    <property type="term" value="P:regulation of DNA-templated transcription"/>
    <property type="evidence" value="ECO:0007669"/>
    <property type="project" value="InterPro"/>
</dbReference>
<dbReference type="RefSeq" id="WP_408840358.1">
    <property type="nucleotide sequence ID" value="NZ_JACHFJ010000001.1"/>
</dbReference>
<evidence type="ECO:0000313" key="3">
    <source>
        <dbReference type="EMBL" id="MBB5371793.1"/>
    </source>
</evidence>
<name>A0A840V7V4_9PROT</name>
<feature type="region of interest" description="Disordered" evidence="1">
    <location>
        <begin position="91"/>
        <end position="189"/>
    </location>
</feature>
<feature type="region of interest" description="Disordered" evidence="1">
    <location>
        <begin position="1"/>
        <end position="39"/>
    </location>
</feature>
<evidence type="ECO:0000313" key="4">
    <source>
        <dbReference type="Proteomes" id="UP000553706"/>
    </source>
</evidence>
<accession>A0A840V7V4</accession>
<sequence>MKRMRGRGHRQGGGGGSGFRNQQNGIPLNRNHVFDSSGPEMRVRGTAQQLYDKYTQLARDAASGGDRVLGEAYYQHAEHYFRIISAINQAQGLPPPGQGGQQQGGEFQRRETAEGGETQGEHREQQPRHENRQEGRQDNREHREHRQQQERRFEPRQQRQEFQPRERNEQRGERQFRPAAPIAETPIDISSALEAELQAAAAAPAGLGEQPNVQAEQPVVQAELPIVPEPRAIPIIPDAPPAPIEAVAEEEPAATPAPRRPRGRPRTKPVAAETEKVSE</sequence>